<dbReference type="GO" id="GO:0030134">
    <property type="term" value="C:COPII-coated ER to Golgi transport vesicle"/>
    <property type="evidence" value="ECO:0007669"/>
    <property type="project" value="TreeGrafter"/>
</dbReference>
<reference evidence="10 11" key="1">
    <citation type="journal article" date="2014" name="BMC Genomics">
        <title>Comparative genome sequencing reveals chemotype-specific gene clusters in the toxigenic black mold Stachybotrys.</title>
        <authorList>
            <person name="Semeiks J."/>
            <person name="Borek D."/>
            <person name="Otwinowski Z."/>
            <person name="Grishin N.V."/>
        </authorList>
    </citation>
    <scope>NUCLEOTIDE SEQUENCE [LARGE SCALE GENOMIC DNA]</scope>
    <source>
        <strain evidence="10 11">IBT 40285</strain>
    </source>
</reference>
<dbReference type="Proteomes" id="UP000028524">
    <property type="component" value="Unassembled WGS sequence"/>
</dbReference>
<keyword evidence="2" id="KW-0813">Transport</keyword>
<dbReference type="STRING" id="1283841.A0A084QJM0"/>
<evidence type="ECO:0000256" key="9">
    <source>
        <dbReference type="SAM" id="SignalP"/>
    </source>
</evidence>
<evidence type="ECO:0000313" key="11">
    <source>
        <dbReference type="Proteomes" id="UP000028524"/>
    </source>
</evidence>
<evidence type="ECO:0000256" key="2">
    <source>
        <dbReference type="ARBA" id="ARBA00022448"/>
    </source>
</evidence>
<dbReference type="GO" id="GO:0015031">
    <property type="term" value="P:protein transport"/>
    <property type="evidence" value="ECO:0007669"/>
    <property type="project" value="UniProtKB-KW"/>
</dbReference>
<dbReference type="OMA" id="VQTVMRM"/>
<comment type="similarity">
    <text evidence="7">Belongs to the YOS1 family.</text>
</comment>
<dbReference type="InParanoid" id="A0A084QJM0"/>
<sequence length="83" mass="9195">MVIFGKVLCTIVLLLNAICVLSEDRFLARVNLTPATHDHAFGDRRGGGVRLRTINLIASIRTLLRMPLIVINIVVIVYEIILG</sequence>
<feature type="transmembrane region" description="Helical" evidence="8">
    <location>
        <begin position="63"/>
        <end position="82"/>
    </location>
</feature>
<evidence type="ECO:0000256" key="1">
    <source>
        <dbReference type="ARBA" id="ARBA00004370"/>
    </source>
</evidence>
<dbReference type="PANTHER" id="PTHR15858:SF0">
    <property type="entry name" value="IMMEDIATE EARLY RESPONSE 3-INTERACTING PROTEIN 1"/>
    <property type="match status" value="1"/>
</dbReference>
<dbReference type="Pfam" id="PF08571">
    <property type="entry name" value="Yos1"/>
    <property type="match status" value="1"/>
</dbReference>
<keyword evidence="11" id="KW-1185">Reference proteome</keyword>
<dbReference type="HOGENOM" id="CLU_152125_0_0_1"/>
<proteinExistence type="inferred from homology"/>
<accession>A0A084QJM0</accession>
<name>A0A084QJM0_STAC4</name>
<evidence type="ECO:0000256" key="4">
    <source>
        <dbReference type="ARBA" id="ARBA00022927"/>
    </source>
</evidence>
<dbReference type="FunCoup" id="A0A084QJM0">
    <property type="interactions" value="253"/>
</dbReference>
<evidence type="ECO:0000256" key="7">
    <source>
        <dbReference type="ARBA" id="ARBA00024203"/>
    </source>
</evidence>
<feature type="chain" id="PRO_5001779381" description="Yos1-like protein" evidence="9">
    <location>
        <begin position="23"/>
        <end position="83"/>
    </location>
</feature>
<evidence type="ECO:0000256" key="3">
    <source>
        <dbReference type="ARBA" id="ARBA00022692"/>
    </source>
</evidence>
<protein>
    <recommendedName>
        <fullName evidence="12">Yos1-like protein</fullName>
    </recommendedName>
</protein>
<feature type="signal peptide" evidence="9">
    <location>
        <begin position="1"/>
        <end position="22"/>
    </location>
</feature>
<keyword evidence="5 8" id="KW-1133">Transmembrane helix</keyword>
<gene>
    <name evidence="10" type="ORF">S40285_00829</name>
</gene>
<evidence type="ECO:0000256" key="6">
    <source>
        <dbReference type="ARBA" id="ARBA00023136"/>
    </source>
</evidence>
<dbReference type="OrthoDB" id="15356at2759"/>
<dbReference type="InterPro" id="IPR013880">
    <property type="entry name" value="Yos1"/>
</dbReference>
<dbReference type="GO" id="GO:0000139">
    <property type="term" value="C:Golgi membrane"/>
    <property type="evidence" value="ECO:0007669"/>
    <property type="project" value="TreeGrafter"/>
</dbReference>
<comment type="subcellular location">
    <subcellularLocation>
        <location evidence="1">Membrane</location>
    </subcellularLocation>
</comment>
<keyword evidence="6 8" id="KW-0472">Membrane</keyword>
<dbReference type="GO" id="GO:0006888">
    <property type="term" value="P:endoplasmic reticulum to Golgi vesicle-mediated transport"/>
    <property type="evidence" value="ECO:0007669"/>
    <property type="project" value="TreeGrafter"/>
</dbReference>
<evidence type="ECO:0008006" key="12">
    <source>
        <dbReference type="Google" id="ProtNLM"/>
    </source>
</evidence>
<dbReference type="PANTHER" id="PTHR15858">
    <property type="entry name" value="IMMEDIATE EARLY RESPONSE 3-INTERACTING PROTEIN 1"/>
    <property type="match status" value="1"/>
</dbReference>
<keyword evidence="9" id="KW-0732">Signal</keyword>
<evidence type="ECO:0000256" key="5">
    <source>
        <dbReference type="ARBA" id="ARBA00022989"/>
    </source>
</evidence>
<organism evidence="10 11">
    <name type="scientific">Stachybotrys chlorohalonatus (strain IBT 40285)</name>
    <dbReference type="NCBI Taxonomy" id="1283841"/>
    <lineage>
        <taxon>Eukaryota</taxon>
        <taxon>Fungi</taxon>
        <taxon>Dikarya</taxon>
        <taxon>Ascomycota</taxon>
        <taxon>Pezizomycotina</taxon>
        <taxon>Sordariomycetes</taxon>
        <taxon>Hypocreomycetidae</taxon>
        <taxon>Hypocreales</taxon>
        <taxon>Stachybotryaceae</taxon>
        <taxon>Stachybotrys</taxon>
    </lineage>
</organism>
<evidence type="ECO:0000256" key="8">
    <source>
        <dbReference type="SAM" id="Phobius"/>
    </source>
</evidence>
<dbReference type="AlphaFoldDB" id="A0A084QJM0"/>
<dbReference type="EMBL" id="KL660698">
    <property type="protein sequence ID" value="KFA64155.1"/>
    <property type="molecule type" value="Genomic_DNA"/>
</dbReference>
<keyword evidence="3 8" id="KW-0812">Transmembrane</keyword>
<dbReference type="GO" id="GO:0005789">
    <property type="term" value="C:endoplasmic reticulum membrane"/>
    <property type="evidence" value="ECO:0007669"/>
    <property type="project" value="TreeGrafter"/>
</dbReference>
<evidence type="ECO:0000313" key="10">
    <source>
        <dbReference type="EMBL" id="KFA64155.1"/>
    </source>
</evidence>
<keyword evidence="4" id="KW-0653">Protein transport</keyword>